<feature type="transmembrane region" description="Helical" evidence="1">
    <location>
        <begin position="194"/>
        <end position="219"/>
    </location>
</feature>
<feature type="transmembrane region" description="Helical" evidence="1">
    <location>
        <begin position="240"/>
        <end position="259"/>
    </location>
</feature>
<dbReference type="RefSeq" id="WP_083157845.1">
    <property type="nucleotide sequence ID" value="NZ_AP022560.1"/>
</dbReference>
<dbReference type="InterPro" id="IPR021315">
    <property type="entry name" value="Gap/Sap"/>
</dbReference>
<keyword evidence="1" id="KW-0472">Membrane</keyword>
<dbReference type="AlphaFoldDB" id="A0AAD1HH79"/>
<feature type="transmembrane region" description="Helical" evidence="1">
    <location>
        <begin position="158"/>
        <end position="179"/>
    </location>
</feature>
<feature type="transmembrane region" description="Helical" evidence="1">
    <location>
        <begin position="6"/>
        <end position="27"/>
    </location>
</feature>
<evidence type="ECO:0000313" key="3">
    <source>
        <dbReference type="Proteomes" id="UP000466681"/>
    </source>
</evidence>
<organism evidence="2 3">
    <name type="scientific">Mycolicibacterium moriokaense</name>
    <dbReference type="NCBI Taxonomy" id="39691"/>
    <lineage>
        <taxon>Bacteria</taxon>
        <taxon>Bacillati</taxon>
        <taxon>Actinomycetota</taxon>
        <taxon>Actinomycetes</taxon>
        <taxon>Mycobacteriales</taxon>
        <taxon>Mycobacteriaceae</taxon>
        <taxon>Mycolicibacterium</taxon>
    </lineage>
</organism>
<name>A0AAD1HH79_9MYCO</name>
<dbReference type="Proteomes" id="UP000466681">
    <property type="component" value="Chromosome"/>
</dbReference>
<accession>A0AAD1HH79</accession>
<dbReference type="KEGG" id="mmor:MMOR_49790"/>
<keyword evidence="1" id="KW-0812">Transmembrane</keyword>
<dbReference type="Pfam" id="PF11139">
    <property type="entry name" value="SfLAP"/>
    <property type="match status" value="1"/>
</dbReference>
<dbReference type="EMBL" id="AP022560">
    <property type="protein sequence ID" value="BBX04043.1"/>
    <property type="molecule type" value="Genomic_DNA"/>
</dbReference>
<protein>
    <submittedName>
        <fullName evidence="2">Peptidoglycolipid exporter Gap</fullName>
    </submittedName>
</protein>
<reference evidence="2 3" key="1">
    <citation type="journal article" date="2019" name="Emerg. Microbes Infect.">
        <title>Comprehensive subspecies identification of 175 nontuberculous mycobacteria species based on 7547 genomic profiles.</title>
        <authorList>
            <person name="Matsumoto Y."/>
            <person name="Kinjo T."/>
            <person name="Motooka D."/>
            <person name="Nabeya D."/>
            <person name="Jung N."/>
            <person name="Uechi K."/>
            <person name="Horii T."/>
            <person name="Iida T."/>
            <person name="Fujita J."/>
            <person name="Nakamura S."/>
        </authorList>
    </citation>
    <scope>NUCLEOTIDE SEQUENCE [LARGE SCALE GENOMIC DNA]</scope>
    <source>
        <strain evidence="2 3">JCM 6375</strain>
    </source>
</reference>
<keyword evidence="3" id="KW-1185">Reference proteome</keyword>
<sequence length="260" mass="27791">MWGPVLGLALLVALNPILLGFVLLVIARPRPVSNLFVYWVGAMLTNVPVYVAPVILVRVIPGFASFTDGLVQSQEPSPGSIQPGPLGLAVLSLTIATVMAVRPRVRERAKVSVGGGDDTAATVLEPETPGGAKGLLVKAVTTFQRIYGRLTETWENGALWVSFVFGLMYVPSTTLLLIVDTAIVSSGAGLGEQIVAAIAFVVGMLAVLELVLVSCVVAPRKTEAVLRPVHEWARRNNRQIFIVFFVLIGIWQLLRGFGIA</sequence>
<keyword evidence="1" id="KW-1133">Transmembrane helix</keyword>
<proteinExistence type="predicted"/>
<feature type="transmembrane region" description="Helical" evidence="1">
    <location>
        <begin position="36"/>
        <end position="60"/>
    </location>
</feature>
<feature type="transmembrane region" description="Helical" evidence="1">
    <location>
        <begin position="80"/>
        <end position="101"/>
    </location>
</feature>
<evidence type="ECO:0000256" key="1">
    <source>
        <dbReference type="SAM" id="Phobius"/>
    </source>
</evidence>
<evidence type="ECO:0000313" key="2">
    <source>
        <dbReference type="EMBL" id="BBX04043.1"/>
    </source>
</evidence>
<gene>
    <name evidence="2" type="primary">gap</name>
    <name evidence="2" type="ORF">MMOR_49790</name>
</gene>